<protein>
    <recommendedName>
        <fullName evidence="5">Septum formation-related domain-containing protein</fullName>
    </recommendedName>
</protein>
<dbReference type="EMBL" id="JAPNNL010000002">
    <property type="protein sequence ID" value="MDA0631954.1"/>
    <property type="molecule type" value="Genomic_DNA"/>
</dbReference>
<comment type="caution">
    <text evidence="3">The sequence shown here is derived from an EMBL/GenBank/DDBJ whole genome shotgun (WGS) entry which is preliminary data.</text>
</comment>
<dbReference type="RefSeq" id="WP_270152703.1">
    <property type="nucleotide sequence ID" value="NZ_JAPNNL010000002.1"/>
</dbReference>
<evidence type="ECO:0008006" key="5">
    <source>
        <dbReference type="Google" id="ProtNLM"/>
    </source>
</evidence>
<evidence type="ECO:0000313" key="3">
    <source>
        <dbReference type="EMBL" id="MDA0631954.1"/>
    </source>
</evidence>
<evidence type="ECO:0000256" key="1">
    <source>
        <dbReference type="SAM" id="MobiDB-lite"/>
    </source>
</evidence>
<proteinExistence type="predicted"/>
<keyword evidence="4" id="KW-1185">Reference proteome</keyword>
<accession>A0ABT4S448</accession>
<dbReference type="Proteomes" id="UP001144036">
    <property type="component" value="Unassembled WGS sequence"/>
</dbReference>
<name>A0ABT4S448_9ACTN</name>
<feature type="compositionally biased region" description="Polar residues" evidence="1">
    <location>
        <begin position="27"/>
        <end position="44"/>
    </location>
</feature>
<keyword evidence="2" id="KW-0732">Signal</keyword>
<evidence type="ECO:0000256" key="2">
    <source>
        <dbReference type="SAM" id="SignalP"/>
    </source>
</evidence>
<organism evidence="3 4">
    <name type="scientific">Nonomuraea corallina</name>
    <dbReference type="NCBI Taxonomy" id="2989783"/>
    <lineage>
        <taxon>Bacteria</taxon>
        <taxon>Bacillati</taxon>
        <taxon>Actinomycetota</taxon>
        <taxon>Actinomycetes</taxon>
        <taxon>Streptosporangiales</taxon>
        <taxon>Streptosporangiaceae</taxon>
        <taxon>Nonomuraea</taxon>
    </lineage>
</organism>
<sequence length="155" mass="16701">MIRTALTVVCLSIGVAGCTAGPEPVASSGSAQAATPTPLRQSSVPGGEQFHATELRPGDCVEPLPETFVTTVIPCDVPHSAEYATTYVLPDGPYPDADMRRLTENGCLPRMRVKKPEQVGLWALAPLREGWPRHRTVYCFAVPLDGQRTTGRMVK</sequence>
<reference evidence="3" key="1">
    <citation type="submission" date="2022-11" db="EMBL/GenBank/DDBJ databases">
        <title>Nonomuraea corallina sp. nov., a new species of the genus Nonomuraea isolated from sea side sediment in Thai sea.</title>
        <authorList>
            <person name="Ngamcharungchit C."/>
            <person name="Matsumoto A."/>
            <person name="Suriyachadkun C."/>
            <person name="Panbangred W."/>
            <person name="Inahashi Y."/>
            <person name="Intra B."/>
        </authorList>
    </citation>
    <scope>NUCLEOTIDE SEQUENCE</scope>
    <source>
        <strain evidence="3">MCN248</strain>
    </source>
</reference>
<gene>
    <name evidence="3" type="ORF">OUY22_00880</name>
</gene>
<feature type="signal peptide" evidence="2">
    <location>
        <begin position="1"/>
        <end position="20"/>
    </location>
</feature>
<feature type="region of interest" description="Disordered" evidence="1">
    <location>
        <begin position="24"/>
        <end position="47"/>
    </location>
</feature>
<evidence type="ECO:0000313" key="4">
    <source>
        <dbReference type="Proteomes" id="UP001144036"/>
    </source>
</evidence>
<dbReference type="PROSITE" id="PS51257">
    <property type="entry name" value="PROKAR_LIPOPROTEIN"/>
    <property type="match status" value="1"/>
</dbReference>
<feature type="chain" id="PRO_5046822569" description="Septum formation-related domain-containing protein" evidence="2">
    <location>
        <begin position="21"/>
        <end position="155"/>
    </location>
</feature>